<keyword evidence="2 7" id="KW-0812">Transmembrane</keyword>
<evidence type="ECO:0000313" key="10">
    <source>
        <dbReference type="Proteomes" id="UP000800096"/>
    </source>
</evidence>
<keyword evidence="4 7" id="KW-0472">Membrane</keyword>
<reference evidence="9" key="1">
    <citation type="journal article" date="2020" name="Stud. Mycol.">
        <title>101 Dothideomycetes genomes: a test case for predicting lifestyles and emergence of pathogens.</title>
        <authorList>
            <person name="Haridas S."/>
            <person name="Albert R."/>
            <person name="Binder M."/>
            <person name="Bloem J."/>
            <person name="Labutti K."/>
            <person name="Salamov A."/>
            <person name="Andreopoulos B."/>
            <person name="Baker S."/>
            <person name="Barry K."/>
            <person name="Bills G."/>
            <person name="Bluhm B."/>
            <person name="Cannon C."/>
            <person name="Castanera R."/>
            <person name="Culley D."/>
            <person name="Daum C."/>
            <person name="Ezra D."/>
            <person name="Gonzalez J."/>
            <person name="Henrissat B."/>
            <person name="Kuo A."/>
            <person name="Liang C."/>
            <person name="Lipzen A."/>
            <person name="Lutzoni F."/>
            <person name="Magnuson J."/>
            <person name="Mondo S."/>
            <person name="Nolan M."/>
            <person name="Ohm R."/>
            <person name="Pangilinan J."/>
            <person name="Park H.-J."/>
            <person name="Ramirez L."/>
            <person name="Alfaro M."/>
            <person name="Sun H."/>
            <person name="Tritt A."/>
            <person name="Yoshinaga Y."/>
            <person name="Zwiers L.-H."/>
            <person name="Turgeon B."/>
            <person name="Goodwin S."/>
            <person name="Spatafora J."/>
            <person name="Crous P."/>
            <person name="Grigoriev I."/>
        </authorList>
    </citation>
    <scope>NUCLEOTIDE SEQUENCE</scope>
    <source>
        <strain evidence="9">HMLAC05119</strain>
    </source>
</reference>
<evidence type="ECO:0000256" key="2">
    <source>
        <dbReference type="ARBA" id="ARBA00022692"/>
    </source>
</evidence>
<evidence type="ECO:0000313" key="9">
    <source>
        <dbReference type="EMBL" id="KAF1914790.1"/>
    </source>
</evidence>
<dbReference type="OrthoDB" id="4682787at2759"/>
<evidence type="ECO:0000256" key="7">
    <source>
        <dbReference type="SAM" id="Phobius"/>
    </source>
</evidence>
<dbReference type="AlphaFoldDB" id="A0A6A5QIW7"/>
<feature type="transmembrane region" description="Helical" evidence="7">
    <location>
        <begin position="261"/>
        <end position="284"/>
    </location>
</feature>
<dbReference type="GO" id="GO:0016020">
    <property type="term" value="C:membrane"/>
    <property type="evidence" value="ECO:0007669"/>
    <property type="project" value="UniProtKB-SubCell"/>
</dbReference>
<feature type="transmembrane region" description="Helical" evidence="7">
    <location>
        <begin position="31"/>
        <end position="51"/>
    </location>
</feature>
<dbReference type="InterPro" id="IPR052337">
    <property type="entry name" value="SAT4-like"/>
</dbReference>
<evidence type="ECO:0000256" key="3">
    <source>
        <dbReference type="ARBA" id="ARBA00022989"/>
    </source>
</evidence>
<evidence type="ECO:0000259" key="8">
    <source>
        <dbReference type="Pfam" id="PF20684"/>
    </source>
</evidence>
<organism evidence="9 10">
    <name type="scientific">Ampelomyces quisqualis</name>
    <name type="common">Powdery mildew agent</name>
    <dbReference type="NCBI Taxonomy" id="50730"/>
    <lineage>
        <taxon>Eukaryota</taxon>
        <taxon>Fungi</taxon>
        <taxon>Dikarya</taxon>
        <taxon>Ascomycota</taxon>
        <taxon>Pezizomycotina</taxon>
        <taxon>Dothideomycetes</taxon>
        <taxon>Pleosporomycetidae</taxon>
        <taxon>Pleosporales</taxon>
        <taxon>Pleosporineae</taxon>
        <taxon>Phaeosphaeriaceae</taxon>
        <taxon>Ampelomyces</taxon>
    </lineage>
</organism>
<sequence length="374" mass="42574">MEVDLDGPAMLPPAGVQPDFVNTGGQHTSGYIWLLFSGSIATLSVLARVMSCTVAKRFHVEDYLMIAALGLFSGIIYMSWKLVGLPGMWTHQWNIQLKSMSPILYHLHMASVFYGPIAMCIKVAILTNWLRIFVPRGQRNFTFWMLHVMIWSNVVYYIITTITEIFRCWPREKIWDLFYEGGTCTVDVEAQNFATSVINFVSDTTILALPQWMIWKLNMSKKKRWGLSLLFVIGVGAWSFGVARTVYFVHLVTSEDSTYNFSGVAIFTIWECVVGFMVMGIPAFPRAFKLIPGSTAVITFFRSLTSKMESSKAKPFQRMYKPKSRRRRSVFEISEMDTDALDTVDDAETNRTVSQDTSEVEPGRNLEMQQVNTV</sequence>
<dbReference type="EMBL" id="ML979137">
    <property type="protein sequence ID" value="KAF1914790.1"/>
    <property type="molecule type" value="Genomic_DNA"/>
</dbReference>
<keyword evidence="10" id="KW-1185">Reference proteome</keyword>
<feature type="transmembrane region" description="Helical" evidence="7">
    <location>
        <begin position="141"/>
        <end position="159"/>
    </location>
</feature>
<dbReference type="PANTHER" id="PTHR33048:SF160">
    <property type="entry name" value="SAT4 FAMILY MEMBRANE PROTEIN"/>
    <property type="match status" value="1"/>
</dbReference>
<dbReference type="Pfam" id="PF20684">
    <property type="entry name" value="Fung_rhodopsin"/>
    <property type="match status" value="1"/>
</dbReference>
<comment type="similarity">
    <text evidence="5">Belongs to the SAT4 family.</text>
</comment>
<feature type="region of interest" description="Disordered" evidence="6">
    <location>
        <begin position="342"/>
        <end position="374"/>
    </location>
</feature>
<protein>
    <recommendedName>
        <fullName evidence="8">Rhodopsin domain-containing protein</fullName>
    </recommendedName>
</protein>
<accession>A0A6A5QIW7</accession>
<feature type="transmembrane region" description="Helical" evidence="7">
    <location>
        <begin position="227"/>
        <end position="249"/>
    </location>
</feature>
<dbReference type="Proteomes" id="UP000800096">
    <property type="component" value="Unassembled WGS sequence"/>
</dbReference>
<evidence type="ECO:0000256" key="5">
    <source>
        <dbReference type="ARBA" id="ARBA00038359"/>
    </source>
</evidence>
<feature type="domain" description="Rhodopsin" evidence="8">
    <location>
        <begin position="48"/>
        <end position="286"/>
    </location>
</feature>
<feature type="transmembrane region" description="Helical" evidence="7">
    <location>
        <begin position="103"/>
        <end position="129"/>
    </location>
</feature>
<evidence type="ECO:0000256" key="4">
    <source>
        <dbReference type="ARBA" id="ARBA00023136"/>
    </source>
</evidence>
<dbReference type="InterPro" id="IPR049326">
    <property type="entry name" value="Rhodopsin_dom_fungi"/>
</dbReference>
<proteinExistence type="inferred from homology"/>
<dbReference type="PANTHER" id="PTHR33048">
    <property type="entry name" value="PTH11-LIKE INTEGRAL MEMBRANE PROTEIN (AFU_ORTHOLOGUE AFUA_5G11245)"/>
    <property type="match status" value="1"/>
</dbReference>
<keyword evidence="3 7" id="KW-1133">Transmembrane helix</keyword>
<feature type="transmembrane region" description="Helical" evidence="7">
    <location>
        <begin position="63"/>
        <end position="83"/>
    </location>
</feature>
<gene>
    <name evidence="9" type="ORF">BDU57DRAFT_549879</name>
</gene>
<evidence type="ECO:0000256" key="6">
    <source>
        <dbReference type="SAM" id="MobiDB-lite"/>
    </source>
</evidence>
<evidence type="ECO:0000256" key="1">
    <source>
        <dbReference type="ARBA" id="ARBA00004141"/>
    </source>
</evidence>
<comment type="subcellular location">
    <subcellularLocation>
        <location evidence="1">Membrane</location>
        <topology evidence="1">Multi-pass membrane protein</topology>
    </subcellularLocation>
</comment>
<name>A0A6A5QIW7_AMPQU</name>